<evidence type="ECO:0008006" key="3">
    <source>
        <dbReference type="Google" id="ProtNLM"/>
    </source>
</evidence>
<accession>A0A852YVQ5</accession>
<comment type="caution">
    <text evidence="1">The sequence shown here is derived from an EMBL/GenBank/DDBJ whole genome shotgun (WGS) entry which is preliminary data.</text>
</comment>
<dbReference type="Proteomes" id="UP000548304">
    <property type="component" value="Unassembled WGS sequence"/>
</dbReference>
<reference evidence="1 2" key="1">
    <citation type="submission" date="2020-07" db="EMBL/GenBank/DDBJ databases">
        <title>Genomic Encyclopedia of Type Strains, Phase III (KMG-III): the genomes of soil and plant-associated and newly described type strains.</title>
        <authorList>
            <person name="Whitman W."/>
        </authorList>
    </citation>
    <scope>NUCLEOTIDE SEQUENCE [LARGE SCALE GENOMIC DNA]</scope>
    <source>
        <strain evidence="1 2">CECT 8576</strain>
    </source>
</reference>
<gene>
    <name evidence="1" type="ORF">FHR84_001126</name>
</gene>
<dbReference type="AlphaFoldDB" id="A0A852YVQ5"/>
<proteinExistence type="predicted"/>
<keyword evidence="2" id="KW-1185">Reference proteome</keyword>
<protein>
    <recommendedName>
        <fullName evidence="3">BRCT domain-containing protein</fullName>
    </recommendedName>
</protein>
<dbReference type="EMBL" id="JACBYW010000001">
    <property type="protein sequence ID" value="NYH77812.1"/>
    <property type="molecule type" value="Genomic_DNA"/>
</dbReference>
<evidence type="ECO:0000313" key="1">
    <source>
        <dbReference type="EMBL" id="NYH77812.1"/>
    </source>
</evidence>
<organism evidence="1 2">
    <name type="scientific">Actinopolyspora biskrensis</name>
    <dbReference type="NCBI Taxonomy" id="1470178"/>
    <lineage>
        <taxon>Bacteria</taxon>
        <taxon>Bacillati</taxon>
        <taxon>Actinomycetota</taxon>
        <taxon>Actinomycetes</taxon>
        <taxon>Actinopolysporales</taxon>
        <taxon>Actinopolysporaceae</taxon>
        <taxon>Actinopolyspora</taxon>
    </lineage>
</organism>
<dbReference type="RefSeq" id="WP_179534271.1">
    <property type="nucleotide sequence ID" value="NZ_JACBYW010000001.1"/>
</dbReference>
<name>A0A852YVQ5_9ACTN</name>
<sequence>MYFNGTTILLIGGSAELEKFREWARRSGFRLAGRVGPEVRYVIADEDVLDGSCTPEQGRMLARARGSGLECLSPATGQSCLRMLLEGRTPEVGRSGTVLTGGR</sequence>
<evidence type="ECO:0000313" key="2">
    <source>
        <dbReference type="Proteomes" id="UP000548304"/>
    </source>
</evidence>